<name>G2GI71_9ACTN</name>
<dbReference type="Proteomes" id="UP000004217">
    <property type="component" value="Unassembled WGS sequence"/>
</dbReference>
<gene>
    <name evidence="1" type="ORF">SZN_26054</name>
</gene>
<evidence type="ECO:0000313" key="2">
    <source>
        <dbReference type="Proteomes" id="UP000004217"/>
    </source>
</evidence>
<proteinExistence type="predicted"/>
<dbReference type="OrthoDB" id="4269933at2"/>
<evidence type="ECO:0000313" key="1">
    <source>
        <dbReference type="EMBL" id="EGX56803.1"/>
    </source>
</evidence>
<keyword evidence="2" id="KW-1185">Reference proteome</keyword>
<dbReference type="RefSeq" id="WP_007500403.1">
    <property type="nucleotide sequence ID" value="NZ_AGBF01000122.1"/>
</dbReference>
<reference evidence="1 2" key="1">
    <citation type="submission" date="2011-08" db="EMBL/GenBank/DDBJ databases">
        <authorList>
            <person name="Lin Y."/>
            <person name="Hao X."/>
            <person name="Johnstone L."/>
            <person name="Miller S.J."/>
            <person name="Wei G."/>
            <person name="Rensing C."/>
        </authorList>
    </citation>
    <scope>NUCLEOTIDE SEQUENCE [LARGE SCALE GENOMIC DNA]</scope>
    <source>
        <strain evidence="1 2">K42</strain>
    </source>
</reference>
<comment type="caution">
    <text evidence="1">The sequence shown here is derived from an EMBL/GenBank/DDBJ whole genome shotgun (WGS) entry which is preliminary data.</text>
</comment>
<protein>
    <submittedName>
        <fullName evidence="1">Uncharacterized protein</fullName>
    </submittedName>
</protein>
<dbReference type="PATRIC" id="fig|700597.3.peg.5116"/>
<sequence>MRTFPDDLAQAQRDWSATYRLLAEQPGRTALRGRLHRLSARAWFHPCWRDRRPSPAAWRDLRELGRADGDGREANRP</sequence>
<organism evidence="1 2">
    <name type="scientific">Streptomyces zinciresistens K42</name>
    <dbReference type="NCBI Taxonomy" id="700597"/>
    <lineage>
        <taxon>Bacteria</taxon>
        <taxon>Bacillati</taxon>
        <taxon>Actinomycetota</taxon>
        <taxon>Actinomycetes</taxon>
        <taxon>Kitasatosporales</taxon>
        <taxon>Streptomycetaceae</taxon>
        <taxon>Streptomyces</taxon>
    </lineage>
</organism>
<dbReference type="AlphaFoldDB" id="G2GI71"/>
<accession>G2GI71</accession>
<dbReference type="EMBL" id="AGBF01000122">
    <property type="protein sequence ID" value="EGX56803.1"/>
    <property type="molecule type" value="Genomic_DNA"/>
</dbReference>